<proteinExistence type="predicted"/>
<keyword evidence="2" id="KW-0489">Methyltransferase</keyword>
<evidence type="ECO:0000259" key="6">
    <source>
        <dbReference type="Pfam" id="PF02384"/>
    </source>
</evidence>
<dbReference type="Gene3D" id="3.40.50.150">
    <property type="entry name" value="Vaccinia Virus protein VP39"/>
    <property type="match status" value="1"/>
</dbReference>
<dbReference type="PANTHER" id="PTHR33841">
    <property type="entry name" value="DNA METHYLTRANSFERASE YEEA-RELATED"/>
    <property type="match status" value="1"/>
</dbReference>
<gene>
    <name evidence="8" type="ORF">ACFP4F_13490</name>
</gene>
<keyword evidence="9" id="KW-1185">Reference proteome</keyword>
<keyword evidence="3" id="KW-0808">Transferase</keyword>
<dbReference type="Pfam" id="PF18135">
    <property type="entry name" value="Type_ISP_C"/>
    <property type="match status" value="1"/>
</dbReference>
<dbReference type="InterPro" id="IPR050953">
    <property type="entry name" value="N4_N6_ade-DNA_methylase"/>
</dbReference>
<feature type="domain" description="DNA methylase adenine-specific" evidence="6">
    <location>
        <begin position="320"/>
        <end position="475"/>
    </location>
</feature>
<comment type="catalytic activity">
    <reaction evidence="4">
        <text>a 2'-deoxyadenosine in DNA + S-adenosyl-L-methionine = an N(6)-methyl-2'-deoxyadenosine in DNA + S-adenosyl-L-homocysteine + H(+)</text>
        <dbReference type="Rhea" id="RHEA:15197"/>
        <dbReference type="Rhea" id="RHEA-COMP:12418"/>
        <dbReference type="Rhea" id="RHEA-COMP:12419"/>
        <dbReference type="ChEBI" id="CHEBI:15378"/>
        <dbReference type="ChEBI" id="CHEBI:57856"/>
        <dbReference type="ChEBI" id="CHEBI:59789"/>
        <dbReference type="ChEBI" id="CHEBI:90615"/>
        <dbReference type="ChEBI" id="CHEBI:90616"/>
        <dbReference type="EC" id="2.1.1.72"/>
    </reaction>
</comment>
<accession>A0ABW1MIQ6</accession>
<dbReference type="PRINTS" id="PR00507">
    <property type="entry name" value="N12N6MTFRASE"/>
</dbReference>
<organism evidence="8 9">
    <name type="scientific">Streptomyces ochraceiscleroticus</name>
    <dbReference type="NCBI Taxonomy" id="47761"/>
    <lineage>
        <taxon>Bacteria</taxon>
        <taxon>Bacillati</taxon>
        <taxon>Actinomycetota</taxon>
        <taxon>Actinomycetes</taxon>
        <taxon>Kitasatosporales</taxon>
        <taxon>Streptomycetaceae</taxon>
        <taxon>Streptomyces</taxon>
    </lineage>
</organism>
<evidence type="ECO:0000256" key="5">
    <source>
        <dbReference type="SAM" id="MobiDB-lite"/>
    </source>
</evidence>
<reference evidence="9" key="1">
    <citation type="journal article" date="2019" name="Int. J. Syst. Evol. Microbiol.">
        <title>The Global Catalogue of Microorganisms (GCM) 10K type strain sequencing project: providing services to taxonomists for standard genome sequencing and annotation.</title>
        <authorList>
            <consortium name="The Broad Institute Genomics Platform"/>
            <consortium name="The Broad Institute Genome Sequencing Center for Infectious Disease"/>
            <person name="Wu L."/>
            <person name="Ma J."/>
        </authorList>
    </citation>
    <scope>NUCLEOTIDE SEQUENCE [LARGE SCALE GENOMIC DNA]</scope>
    <source>
        <strain evidence="9">CGMCC 1.15180</strain>
    </source>
</reference>
<protein>
    <recommendedName>
        <fullName evidence="1">site-specific DNA-methyltransferase (adenine-specific)</fullName>
        <ecNumber evidence="1">2.1.1.72</ecNumber>
    </recommendedName>
</protein>
<name>A0ABW1MIQ6_9ACTN</name>
<dbReference type="EMBL" id="JBHSPX010000004">
    <property type="protein sequence ID" value="MFC6063565.1"/>
    <property type="molecule type" value="Genomic_DNA"/>
</dbReference>
<sequence>MADSWLQRLISEYGAECKDRIGRGDPEAAIRGPVERLLVAVGKRWRLQLRLYPEVRRPELGVRPDYAVSASGHTTGYVELKRPEKDVTPGGLKGRDRKQWELMHQLPNVLYTNGRSWTLYQGGPEPVRTVHFEGDLARVGHRLRARGPDAADFEELLRDFLFWCPQPITSVRQLVRYVAPLCQLLREEVAERLTEEERESRGRRSRRPGPFTALAKDWEQVLFPGANVGHYERTFADRYAQTVTFALLLARVEDIPVSGRTLHEVGRQLGADHTVMGRALQILTDDVGERFAHCLNMLVRIVGVVNWSPIREREPNAHVDLYEHFLQAYDRDLRRRSGTYYTPKPLVEHMTRLADEVLRTNLHCPEGFADDRVTIVDPAMGTGTFLSEIIDLVADRRALRGDGFRGEAIEQLARRLIGFERQMGAYAVAQMRITQTLRKQDTHVRLKDLRLHLTDTLADPWQKGAVLDLGAAYAPLVSNSAAADEIKREWPVTVIIGNPPDREKAEGDGGWIEKGSPGRGRPLLDSFRIGGSNGTHEHKLKNLYVYFWRWATYKVFEQHEPEHQQGIVCFVTTAGFLRGPGFKGMREYLRRMCSDGWIIDLSPEGIQPPAHTRIFPPVQQQLAIALFVRSPGAGADQPAMIRYTALNGHREDKYRKLAALSMCSEDWATVRSDWQSPFTPEARTDWDEFPALGEIFPWTKPGVQANRTWVCGPDKEKLGERWQRLLAEPEEAAQRVLFKETRDRSLDSAVESLPGFPQRPRPIREETGECPEPVRVAYRAFDRQWIIPDNRLLDTPRPDLWEAAIPDQLYVVEQHSQPIKSGPALVFSSLLPDKHCFNSRGGRVLPLRHADGSPNVAPGLLQHLANSFGGLPVTADALVAYVAALTAHPAFTHHFVDELNTPGIRAPLTADRALWQEAVALGRRVIWAATFGERCADESDGRPVGGDAMWSSAEPRIEYAVPVGRDQLPTRVEYDASGQKLRIGSGVFTSVTERMRSYEVGGHNVLDRWLSRRNGRSAGRRGSPLDDIRATEWRPTWSHELQEILAALRHLTQLEPAQAQLLERVLNGPLITVQELRRRRILAVPPQAAKTRPLPCPADMLPGLEGIDVQTRHAVQPIEVRPDAGGTGTTPRRQRQKGRHPGQKP</sequence>
<dbReference type="InterPro" id="IPR041635">
    <property type="entry name" value="Type_ISP_LLaBIII_C"/>
</dbReference>
<evidence type="ECO:0000259" key="7">
    <source>
        <dbReference type="Pfam" id="PF18135"/>
    </source>
</evidence>
<evidence type="ECO:0000256" key="2">
    <source>
        <dbReference type="ARBA" id="ARBA00022603"/>
    </source>
</evidence>
<evidence type="ECO:0000256" key="3">
    <source>
        <dbReference type="ARBA" id="ARBA00022679"/>
    </source>
</evidence>
<feature type="compositionally biased region" description="Basic residues" evidence="5">
    <location>
        <begin position="1132"/>
        <end position="1145"/>
    </location>
</feature>
<dbReference type="Proteomes" id="UP001596139">
    <property type="component" value="Unassembled WGS sequence"/>
</dbReference>
<dbReference type="EC" id="2.1.1.72" evidence="1"/>
<evidence type="ECO:0000256" key="1">
    <source>
        <dbReference type="ARBA" id="ARBA00011900"/>
    </source>
</evidence>
<dbReference type="RefSeq" id="WP_031057815.1">
    <property type="nucleotide sequence ID" value="NZ_JBHSPX010000004.1"/>
</dbReference>
<comment type="caution">
    <text evidence="8">The sequence shown here is derived from an EMBL/GenBank/DDBJ whole genome shotgun (WGS) entry which is preliminary data.</text>
</comment>
<dbReference type="SUPFAM" id="SSF53335">
    <property type="entry name" value="S-adenosyl-L-methionine-dependent methyltransferases"/>
    <property type="match status" value="1"/>
</dbReference>
<evidence type="ECO:0000256" key="4">
    <source>
        <dbReference type="ARBA" id="ARBA00047942"/>
    </source>
</evidence>
<dbReference type="InterPro" id="IPR003356">
    <property type="entry name" value="DNA_methylase_A-5"/>
</dbReference>
<dbReference type="InterPro" id="IPR029063">
    <property type="entry name" value="SAM-dependent_MTases_sf"/>
</dbReference>
<feature type="domain" description="Type ISP restriction-modification enzyme LLaBIII C-terminal specificity" evidence="7">
    <location>
        <begin position="694"/>
        <end position="1041"/>
    </location>
</feature>
<dbReference type="Pfam" id="PF02384">
    <property type="entry name" value="N6_Mtase"/>
    <property type="match status" value="1"/>
</dbReference>
<evidence type="ECO:0000313" key="9">
    <source>
        <dbReference type="Proteomes" id="UP001596139"/>
    </source>
</evidence>
<dbReference type="PANTHER" id="PTHR33841:SF1">
    <property type="entry name" value="DNA METHYLTRANSFERASE A"/>
    <property type="match status" value="1"/>
</dbReference>
<feature type="region of interest" description="Disordered" evidence="5">
    <location>
        <begin position="1110"/>
        <end position="1145"/>
    </location>
</feature>
<evidence type="ECO:0000313" key="8">
    <source>
        <dbReference type="EMBL" id="MFC6063565.1"/>
    </source>
</evidence>